<organism evidence="2 3">
    <name type="scientific">Nocardiopsis kunsanensis</name>
    <dbReference type="NCBI Taxonomy" id="141693"/>
    <lineage>
        <taxon>Bacteria</taxon>
        <taxon>Bacillati</taxon>
        <taxon>Actinomycetota</taxon>
        <taxon>Actinomycetes</taxon>
        <taxon>Streptosporangiales</taxon>
        <taxon>Nocardiopsidaceae</taxon>
        <taxon>Nocardiopsis</taxon>
    </lineage>
</organism>
<evidence type="ECO:0000313" key="2">
    <source>
        <dbReference type="EMBL" id="GHD26381.1"/>
    </source>
</evidence>
<reference evidence="2 3" key="1">
    <citation type="journal article" date="2014" name="Int. J. Syst. Evol. Microbiol.">
        <title>Complete genome sequence of Corynebacterium casei LMG S-19264T (=DSM 44701T), isolated from a smear-ripened cheese.</title>
        <authorList>
            <consortium name="US DOE Joint Genome Institute (JGI-PGF)"/>
            <person name="Walter F."/>
            <person name="Albersmeier A."/>
            <person name="Kalinowski J."/>
            <person name="Ruckert C."/>
        </authorList>
    </citation>
    <scope>NUCLEOTIDE SEQUENCE [LARGE SCALE GENOMIC DNA]</scope>
    <source>
        <strain evidence="2 3">KCTC 19473</strain>
    </source>
</reference>
<dbReference type="Proteomes" id="UP000654947">
    <property type="component" value="Unassembled WGS sequence"/>
</dbReference>
<comment type="caution">
    <text evidence="2">The sequence shown here is derived from an EMBL/GenBank/DDBJ whole genome shotgun (WGS) entry which is preliminary data.</text>
</comment>
<name>A0A918XCV2_9ACTN</name>
<feature type="region of interest" description="Disordered" evidence="1">
    <location>
        <begin position="85"/>
        <end position="104"/>
    </location>
</feature>
<evidence type="ECO:0000313" key="3">
    <source>
        <dbReference type="Proteomes" id="UP000654947"/>
    </source>
</evidence>
<protein>
    <submittedName>
        <fullName evidence="2">Uncharacterized protein</fullName>
    </submittedName>
</protein>
<feature type="compositionally biased region" description="Gly residues" evidence="1">
    <location>
        <begin position="90"/>
        <end position="104"/>
    </location>
</feature>
<proteinExistence type="predicted"/>
<gene>
    <name evidence="2" type="ORF">GCM10007147_24280</name>
</gene>
<keyword evidence="3" id="KW-1185">Reference proteome</keyword>
<dbReference type="EMBL" id="BMXL01000011">
    <property type="protein sequence ID" value="GHD26381.1"/>
    <property type="molecule type" value="Genomic_DNA"/>
</dbReference>
<accession>A0A918XCV2</accession>
<dbReference type="AlphaFoldDB" id="A0A918XCV2"/>
<evidence type="ECO:0000256" key="1">
    <source>
        <dbReference type="SAM" id="MobiDB-lite"/>
    </source>
</evidence>
<sequence length="104" mass="10362">MRAPWSASVVRTSRQPDPGQAVLAHHADDLLVVDPCIPGCSLIVVSGDPGRPVRGITAPGGALQGVDAFGQGQVRALACRTLGFGPEPGVEGGPGQAQGSGKVG</sequence>